<dbReference type="SUPFAM" id="SSF51445">
    <property type="entry name" value="(Trans)glycosidases"/>
    <property type="match status" value="1"/>
</dbReference>
<dbReference type="Pfam" id="PF16116">
    <property type="entry name" value="DUF4832"/>
    <property type="match status" value="1"/>
</dbReference>
<dbReference type="Gene3D" id="3.20.20.80">
    <property type="entry name" value="Glycosidases"/>
    <property type="match status" value="1"/>
</dbReference>
<gene>
    <name evidence="2" type="ORF">MNBD_NITROSPIRAE02-982</name>
</gene>
<protein>
    <recommendedName>
        <fullName evidence="1">DUF4832 domain-containing protein</fullName>
    </recommendedName>
</protein>
<dbReference type="InterPro" id="IPR032267">
    <property type="entry name" value="DUF4832"/>
</dbReference>
<evidence type="ECO:0000313" key="2">
    <source>
        <dbReference type="EMBL" id="VAX33430.1"/>
    </source>
</evidence>
<evidence type="ECO:0000259" key="1">
    <source>
        <dbReference type="Pfam" id="PF16116"/>
    </source>
</evidence>
<accession>A0A3B1DEU4</accession>
<proteinExistence type="predicted"/>
<organism evidence="2">
    <name type="scientific">hydrothermal vent metagenome</name>
    <dbReference type="NCBI Taxonomy" id="652676"/>
    <lineage>
        <taxon>unclassified sequences</taxon>
        <taxon>metagenomes</taxon>
        <taxon>ecological metagenomes</taxon>
    </lineage>
</organism>
<name>A0A3B1DEU4_9ZZZZ</name>
<reference evidence="2" key="1">
    <citation type="submission" date="2018-06" db="EMBL/GenBank/DDBJ databases">
        <authorList>
            <person name="Zhirakovskaya E."/>
        </authorList>
    </citation>
    <scope>NUCLEOTIDE SEQUENCE</scope>
</reference>
<feature type="domain" description="DUF4832" evidence="1">
    <location>
        <begin position="323"/>
        <end position="482"/>
    </location>
</feature>
<dbReference type="EMBL" id="UOGH01000296">
    <property type="protein sequence ID" value="VAX33430.1"/>
    <property type="molecule type" value="Genomic_DNA"/>
</dbReference>
<sequence length="503" mass="55781">MNGASSFRSFGLIFVLLPILVALSGCSADSTVESQETIATRETREAQDVTVQPEEDQTGVIRNPAMGWVLYADAFADFPQANAYWDSQDPYAGSASIFYIRLPWSQLEPTEGVYAWEYEQNFKDLIQGALDRGLKLAFRIYVDSEGSYQQATPGYVISAGAEGIVDANGRWNPYVDDSVFQEKFSSFLNAFASKYNDPAVVDFVDGNGLGRWGEGNQLKLLGDDVYGVLRWITGTYAANFTRVLLGVQYNKSSTGFGLDNMDAVALGEHGYVIRKDTLGLPYWFIEADKERIRSHFPGVPFYGENVYQYLQSRQRWADDYDTLYAALEAVLNDALSLHANTLDLRIPEDTEAWFSEAPDLVQEFIVRGGYRLIPAEITYPDRIGQGGALTIAHTWKNTGVGVLPNNKPQWNYKYKVAFALIDPATEQVVFSAVDGAAEPSDWIEGGQYSYTLKVFPDSVPAGSYKLGCAIIDSTMDNTPAINLAILNEKTNSGWYILGDILVK</sequence>
<dbReference type="InterPro" id="IPR017853">
    <property type="entry name" value="GH"/>
</dbReference>
<dbReference type="AlphaFoldDB" id="A0A3B1DEU4"/>